<sequence length="360" mass="38281">MLAVAASPVHAEIDFFTTIPGATSTNSPSEAICVASGGAGQNYDVVTVTVWPANDASQTLWFSTNHTTYNAQFGIIRVKQENARQVPFATTLAPAAITVVNKQFLIAHQGEDHNIYYDTAACPTNDSQSVSFAGNWKQIPGAVQSGNAVPNLTVRPGLAASTNGQYIMVATSFSDNTIRYTQAFVNGTPNWTNVWKVAPGNGTTTSGIGVTNRIGNSADQVSFEVFHRGTNSELFYNSYNANTDQWGNNGNWTADGVLNTLASGPSVASFSGGTLGFSKPGFIVFGERADHTLLAETLGMDLSLIQRWTLVPIPSPTSHAPSVAVSNDGFYVGASYTADSHQIYRMLQTNNASVLIPLPQ</sequence>
<dbReference type="AlphaFoldDB" id="A0A6J5F199"/>
<protein>
    <submittedName>
        <fullName evidence="1">Uncharacterized protein</fullName>
    </submittedName>
</protein>
<evidence type="ECO:0000313" key="1">
    <source>
        <dbReference type="EMBL" id="CAB3772134.1"/>
    </source>
</evidence>
<dbReference type="Proteomes" id="UP000494363">
    <property type="component" value="Unassembled WGS sequence"/>
</dbReference>
<gene>
    <name evidence="1" type="ORF">LMG29542_06800</name>
</gene>
<reference evidence="1 2" key="1">
    <citation type="submission" date="2020-04" db="EMBL/GenBank/DDBJ databases">
        <authorList>
            <person name="De Canck E."/>
        </authorList>
    </citation>
    <scope>NUCLEOTIDE SEQUENCE [LARGE SCALE GENOMIC DNA]</scope>
    <source>
        <strain evidence="1 2">LMG 29542</strain>
    </source>
</reference>
<proteinExistence type="predicted"/>
<dbReference type="RefSeq" id="WP_175232190.1">
    <property type="nucleotide sequence ID" value="NZ_JBHLTK010000136.1"/>
</dbReference>
<name>A0A6J5F199_9BURK</name>
<organism evidence="1 2">
    <name type="scientific">Paraburkholderia humisilvae</name>
    <dbReference type="NCBI Taxonomy" id="627669"/>
    <lineage>
        <taxon>Bacteria</taxon>
        <taxon>Pseudomonadati</taxon>
        <taxon>Pseudomonadota</taxon>
        <taxon>Betaproteobacteria</taxon>
        <taxon>Burkholderiales</taxon>
        <taxon>Burkholderiaceae</taxon>
        <taxon>Paraburkholderia</taxon>
    </lineage>
</organism>
<accession>A0A6J5F199</accession>
<dbReference type="EMBL" id="CADIKH010000057">
    <property type="protein sequence ID" value="CAB3772134.1"/>
    <property type="molecule type" value="Genomic_DNA"/>
</dbReference>
<keyword evidence="2" id="KW-1185">Reference proteome</keyword>
<evidence type="ECO:0000313" key="2">
    <source>
        <dbReference type="Proteomes" id="UP000494363"/>
    </source>
</evidence>